<comment type="caution">
    <text evidence="6">The sequence shown here is derived from an EMBL/GenBank/DDBJ whole genome shotgun (WGS) entry which is preliminary data.</text>
</comment>
<dbReference type="Proteomes" id="UP000469194">
    <property type="component" value="Unassembled WGS sequence"/>
</dbReference>
<dbReference type="Pfam" id="PF17963">
    <property type="entry name" value="Big_9"/>
    <property type="match status" value="1"/>
</dbReference>
<evidence type="ECO:0000256" key="4">
    <source>
        <dbReference type="SAM" id="Phobius"/>
    </source>
</evidence>
<feature type="transmembrane region" description="Helical" evidence="4">
    <location>
        <begin position="33"/>
        <end position="53"/>
    </location>
</feature>
<evidence type="ECO:0000256" key="1">
    <source>
        <dbReference type="ARBA" id="ARBA00023295"/>
    </source>
</evidence>
<reference evidence="6 7" key="1">
    <citation type="submission" date="2019-10" db="EMBL/GenBank/DDBJ databases">
        <title>Bifidobacterium from non-human primates.</title>
        <authorList>
            <person name="Modesto M."/>
        </authorList>
    </citation>
    <scope>NUCLEOTIDE SEQUENCE [LARGE SCALE GENOMIC DNA]</scope>
    <source>
        <strain evidence="6 7">TRE17</strain>
    </source>
</reference>
<dbReference type="EMBL" id="WHZW01000001">
    <property type="protein sequence ID" value="NEG88455.1"/>
    <property type="molecule type" value="Genomic_DNA"/>
</dbReference>
<dbReference type="RefSeq" id="WP_163228764.1">
    <property type="nucleotide sequence ID" value="NZ_WHZW01000001.1"/>
</dbReference>
<dbReference type="GO" id="GO:0000272">
    <property type="term" value="P:polysaccharide catabolic process"/>
    <property type="evidence" value="ECO:0007669"/>
    <property type="project" value="UniProtKB-KW"/>
</dbReference>
<evidence type="ECO:0000256" key="3">
    <source>
        <dbReference type="SAM" id="MobiDB-lite"/>
    </source>
</evidence>
<dbReference type="CDD" id="cd00063">
    <property type="entry name" value="FN3"/>
    <property type="match status" value="2"/>
</dbReference>
<keyword evidence="4" id="KW-0472">Membrane</keyword>
<organism evidence="6 7">
    <name type="scientific">Bifidobacterium aerophilum</name>
    <dbReference type="NCBI Taxonomy" id="1798155"/>
    <lineage>
        <taxon>Bacteria</taxon>
        <taxon>Bacillati</taxon>
        <taxon>Actinomycetota</taxon>
        <taxon>Actinomycetes</taxon>
        <taxon>Bifidobacteriales</taxon>
        <taxon>Bifidobacteriaceae</taxon>
        <taxon>Bifidobacterium</taxon>
    </lineage>
</organism>
<keyword evidence="1" id="KW-0326">Glycosidase</keyword>
<evidence type="ECO:0000259" key="5">
    <source>
        <dbReference type="PROSITE" id="PS50853"/>
    </source>
</evidence>
<dbReference type="GO" id="GO:0016798">
    <property type="term" value="F:hydrolase activity, acting on glycosyl bonds"/>
    <property type="evidence" value="ECO:0007669"/>
    <property type="project" value="UniProtKB-KW"/>
</dbReference>
<feature type="region of interest" description="Disordered" evidence="3">
    <location>
        <begin position="1805"/>
        <end position="1853"/>
    </location>
</feature>
<proteinExistence type="predicted"/>
<protein>
    <submittedName>
        <fullName evidence="6">AAA family ATPase</fullName>
    </submittedName>
</protein>
<evidence type="ECO:0000256" key="2">
    <source>
        <dbReference type="ARBA" id="ARBA00023326"/>
    </source>
</evidence>
<accession>A0A6N9Z2L3</accession>
<sequence>MNRNIPLLSKHPTRHKKRTTNGKTAHGSQTHRIATVLTALALVAVIVGAVYSVSAARRMVHLDDGTVWVTSSSGRTAARLNVRAGEIDASVPVGTARFDVVQHDDVTVLVEDGTVTSLGASTAQAKAQAIFPANVRASLGSDVVALLDPKNGGVRIMRVDDLNAADQSSRPCMELGSGGLMTVDHTGTVYGYRPHDGMVLSSDVSCSVSRLGSLSGGARLDADDFTVVSGVPVVAAQGVIRWREGSADTGSDRRLTLQDPDVNGDQGSWVAASDDTGLFLIKLDSEDREATPTVLRTTGGGEPARPVSVGGCVYAAWSQRAFNYRRVCGSDGRDADGTPGVFQSLDAVSASGDLRFRTNHRLVVLNDVTTGTLWDPDTAMEALDVPWHAPSAENGDDRHEGESTAIAGKRREYAESCTQDSGSLRAVDDRLGIRAGFSGLLDVLGNDEQADCAVLRISRVGAPSGADISVSTVHDGRYLQIDAQRVSVSDRDTVEARFTYEVDDGRGRVSTAQVVMEVVGSDGNRAPRQIGTPMQYDVEQGTLADLNALESFLDPDGDPLTLLAATIPDTRDDGTQVGVRTDGLVEFIAGPTAQGRVGVELTVYDGVAIGTGTIYCSVHPPGTLPARVDPVTVTASPGTPAVVDLKPYVHVTSTATTVLDDVQTAEGMTVDRDEDGLSFTVTADEPGTYYLPFTLMQGTVSTGGLVRVDVHSATERHAPPITVNDVALLGEDGSAVVDPLDNDVDPMAGALGLIAVEPDTESGIDAIVVAGRVHLSATRIPASSVTVRYVAANAAGTAYGSITVQPPAPATAHMIVAEDITLRVRTGGITSTDIRDHVRHATGSIIMLDNGLQYEATSFDGLIFVSGNTIRYQAADHPGSYEARYTVRDDSGNVADGVIRLEVHQADARNKPAPLPRSVQAQATAGRMVRIDIPLSGIDVDGDDVMLLGLGDQVPRLGRIVEVGAEHLTYEAYPDSSGTDSFSYAVEDWSGRRAQASVRVAVCQGDSGFGVMARDDTVTLRPNVNAAVAVADNDLSSDGSALSLEAVADVQGLSAVEVEHDMLSFVTPSEPGTYHAAYTVRHETGLADTATLSVRVDAQAPIRAPTARDYRVPPSDTVDKRSVEVDVSAWIGNPSGTVEELVVDVDPSAASHARRRGDAGSTIVSIDLTPSARAIPYTVTNVTHGIAVTAFIHVPAYGVFAPTLRPQAPTLTVNDGESLTIRLAEHVRVGPGKTAYVTAPDTVSATKASEGSPYVDAQTLRFVPQTGYSGPASITFSVSDVPPAESGTGRIVNTAVLTLRITVIGGDAPPPTFLSTTVDVAAGEPAVSLDLTMLTRTPTGADGAARTYRYSSAGDEAGMLDVSVSEDGRLTVGAPDDTKPGTIRVIPVSIMHERGTVDGSITVRVSASSRPLAKIVGRTLTLRAGSRESTNVLEGAYDPFPDVGLSVAACTVEGSDAIDVTECAGNGMVTVSAAEGSGAVSGTVRVTVKDATDTVDRQVVTSIAVTVIDRPSAPLMLPSDARASNASAELSWVSGAANGSPIIEYAVEWGDGSQSCGMATVCLIDGLANGRVHTFVVRARNDVGWSDASASVSVMPDTVPTQPTGITVEAGYRTVTVRWQEPSYAGSRPQRYTVTLSDTAGGHRDTKTVDATQATFAVAHETVLDGVGFRATVTAHNQAGAGVSGTSGDDALVWSDPDPPQVDVRQDADTFTVNVTLGNLRNAGCSKIILGGSVSRELRCDEPSASFRLDEIEEGGGPTPKDSSSIRHLWRRLRQSTHEDAPFSDDPDRDEGKGDAAALTITATVHPLKASAAPAGTSITFTPVPEAERHSEPAKPATSLRSPAAYPARRHDG</sequence>
<gene>
    <name evidence="6" type="ORF">GFD25_00240</name>
</gene>
<keyword evidence="7" id="KW-1185">Reference proteome</keyword>
<keyword evidence="2" id="KW-0119">Carbohydrate metabolism</keyword>
<feature type="compositionally biased region" description="Basic residues" evidence="3">
    <location>
        <begin position="11"/>
        <end position="20"/>
    </location>
</feature>
<dbReference type="PROSITE" id="PS50853">
    <property type="entry name" value="FN3"/>
    <property type="match status" value="1"/>
</dbReference>
<dbReference type="InterPro" id="IPR036116">
    <property type="entry name" value="FN3_sf"/>
</dbReference>
<name>A0A6N9Z2L3_9BIFI</name>
<dbReference type="SMART" id="SM00060">
    <property type="entry name" value="FN3"/>
    <property type="match status" value="2"/>
</dbReference>
<dbReference type="Gene3D" id="2.60.40.10">
    <property type="entry name" value="Immunoglobulins"/>
    <property type="match status" value="2"/>
</dbReference>
<feature type="domain" description="Fibronectin type-III" evidence="5">
    <location>
        <begin position="1510"/>
        <end position="1601"/>
    </location>
</feature>
<evidence type="ECO:0000313" key="7">
    <source>
        <dbReference type="Proteomes" id="UP000469194"/>
    </source>
</evidence>
<keyword evidence="2" id="KW-0624">Polysaccharide degradation</keyword>
<dbReference type="InterPro" id="IPR013783">
    <property type="entry name" value="Ig-like_fold"/>
</dbReference>
<feature type="region of interest" description="Disordered" evidence="3">
    <location>
        <begin position="1"/>
        <end position="29"/>
    </location>
</feature>
<dbReference type="InterPro" id="IPR003961">
    <property type="entry name" value="FN3_dom"/>
</dbReference>
<evidence type="ECO:0000313" key="6">
    <source>
        <dbReference type="EMBL" id="NEG88455.1"/>
    </source>
</evidence>
<dbReference type="SUPFAM" id="SSF49265">
    <property type="entry name" value="Fibronectin type III"/>
    <property type="match status" value="1"/>
</dbReference>
<keyword evidence="1" id="KW-0378">Hydrolase</keyword>
<keyword evidence="4" id="KW-1133">Transmembrane helix</keyword>
<keyword evidence="4" id="KW-0812">Transmembrane</keyword>